<organism evidence="5 6">
    <name type="scientific">Exilibacterium tricleocarpae</name>
    <dbReference type="NCBI Taxonomy" id="2591008"/>
    <lineage>
        <taxon>Bacteria</taxon>
        <taxon>Pseudomonadati</taxon>
        <taxon>Pseudomonadota</taxon>
        <taxon>Gammaproteobacteria</taxon>
        <taxon>Cellvibrionales</taxon>
        <taxon>Cellvibrionaceae</taxon>
        <taxon>Exilibacterium</taxon>
    </lineage>
</organism>
<dbReference type="Pfam" id="PF07992">
    <property type="entry name" value="Pyr_redox_2"/>
    <property type="match status" value="1"/>
</dbReference>
<evidence type="ECO:0000313" key="5">
    <source>
        <dbReference type="EMBL" id="TQV78788.1"/>
    </source>
</evidence>
<feature type="compositionally biased region" description="Polar residues" evidence="3">
    <location>
        <begin position="1"/>
        <end position="13"/>
    </location>
</feature>
<keyword evidence="2" id="KW-0560">Oxidoreductase</keyword>
<dbReference type="InterPro" id="IPR050097">
    <property type="entry name" value="Ferredoxin-NADP_redctase_2"/>
</dbReference>
<evidence type="ECO:0000256" key="1">
    <source>
        <dbReference type="ARBA" id="ARBA00022630"/>
    </source>
</evidence>
<dbReference type="Gene3D" id="2.60.120.10">
    <property type="entry name" value="Jelly Rolls"/>
    <property type="match status" value="1"/>
</dbReference>
<dbReference type="InterPro" id="IPR036188">
    <property type="entry name" value="FAD/NAD-bd_sf"/>
</dbReference>
<sequence length="563" mass="61463">MPQTNLFTNQESLDPSDPYARQRQTFPTLTDDQIARAKPFGSIEDLERGTVVFERGERTVDFFILLQGTIEIYEHRRDGINVFTVHGNHQFTGELDLFNDRQILVGGRMGEDGTVLRINRCNFKKLLSAEPDIGETVMRAFILRRMGLISHKQGSVTLITNKLSADALRIERFLRRNGYPVDIMECTSEDCAELMEKYELAEESLPAVVIHLGERVVSKPSNYQLAECLGLVEEIEPDHVYDVAIVGAGPAGLSAAVYAASEGLSTLLLEQEAPGGQAGTSSKIENYLGFPTGISGQALAGRAQIQAQKFGAKIALPHGVTDIVRENGKAYTLSLCDQQKITAKCVVVTTGATYRTLGIEDDRRFDNAGVYYAATAMEAGLCENSDVIVVGGGNSAGQAAVFLSGHARHVHILVRGPGLGATMSDYLVGRINSSEKITLHTQTQITRLDGERHLETVTWHDSKNDKSETHPIRHVFLMIGAMPNTDWLQNCVQLDDKGFVCTGLQIADNEAWELARSPMMLETSAPGIFAAGDVRSGSIKRVASGVGEGSMSISQVHQYLADY</sequence>
<feature type="region of interest" description="Disordered" evidence="3">
    <location>
        <begin position="1"/>
        <end position="20"/>
    </location>
</feature>
<gene>
    <name evidence="5" type="ORF">FKG94_12260</name>
</gene>
<keyword evidence="1" id="KW-0285">Flavoprotein</keyword>
<dbReference type="Pfam" id="PF00027">
    <property type="entry name" value="cNMP_binding"/>
    <property type="match status" value="1"/>
</dbReference>
<dbReference type="AlphaFoldDB" id="A0A545TNM4"/>
<dbReference type="EMBL" id="VHSG01000012">
    <property type="protein sequence ID" value="TQV78788.1"/>
    <property type="molecule type" value="Genomic_DNA"/>
</dbReference>
<dbReference type="PROSITE" id="PS50042">
    <property type="entry name" value="CNMP_BINDING_3"/>
    <property type="match status" value="1"/>
</dbReference>
<dbReference type="PANTHER" id="PTHR48105">
    <property type="entry name" value="THIOREDOXIN REDUCTASE 1-RELATED-RELATED"/>
    <property type="match status" value="1"/>
</dbReference>
<feature type="domain" description="Cyclic nucleotide-binding" evidence="4">
    <location>
        <begin position="25"/>
        <end position="144"/>
    </location>
</feature>
<dbReference type="OrthoDB" id="9806179at2"/>
<accession>A0A545TNM4</accession>
<protein>
    <submittedName>
        <fullName evidence="5">FAD-dependent oxidoreductase</fullName>
    </submittedName>
</protein>
<dbReference type="InterPro" id="IPR018490">
    <property type="entry name" value="cNMP-bd_dom_sf"/>
</dbReference>
<dbReference type="PRINTS" id="PR00469">
    <property type="entry name" value="PNDRDTASEII"/>
</dbReference>
<dbReference type="PRINTS" id="PR00368">
    <property type="entry name" value="FADPNR"/>
</dbReference>
<dbReference type="SMART" id="SM00100">
    <property type="entry name" value="cNMP"/>
    <property type="match status" value="1"/>
</dbReference>
<keyword evidence="6" id="KW-1185">Reference proteome</keyword>
<dbReference type="SUPFAM" id="SSF51905">
    <property type="entry name" value="FAD/NAD(P)-binding domain"/>
    <property type="match status" value="1"/>
</dbReference>
<name>A0A545TNM4_9GAMM</name>
<dbReference type="GO" id="GO:0016491">
    <property type="term" value="F:oxidoreductase activity"/>
    <property type="evidence" value="ECO:0007669"/>
    <property type="project" value="UniProtKB-KW"/>
</dbReference>
<dbReference type="CDD" id="cd00038">
    <property type="entry name" value="CAP_ED"/>
    <property type="match status" value="1"/>
</dbReference>
<reference evidence="5 6" key="1">
    <citation type="submission" date="2019-06" db="EMBL/GenBank/DDBJ databases">
        <title>Whole genome sequence for Cellvibrionaceae sp. R142.</title>
        <authorList>
            <person name="Wang G."/>
        </authorList>
    </citation>
    <scope>NUCLEOTIDE SEQUENCE [LARGE SCALE GENOMIC DNA]</scope>
    <source>
        <strain evidence="5 6">R142</strain>
    </source>
</reference>
<evidence type="ECO:0000313" key="6">
    <source>
        <dbReference type="Proteomes" id="UP000319732"/>
    </source>
</evidence>
<evidence type="ECO:0000256" key="3">
    <source>
        <dbReference type="SAM" id="MobiDB-lite"/>
    </source>
</evidence>
<dbReference type="InterPro" id="IPR023753">
    <property type="entry name" value="FAD/NAD-binding_dom"/>
</dbReference>
<comment type="caution">
    <text evidence="5">The sequence shown here is derived from an EMBL/GenBank/DDBJ whole genome shotgun (WGS) entry which is preliminary data.</text>
</comment>
<dbReference type="RefSeq" id="WP_142904623.1">
    <property type="nucleotide sequence ID" value="NZ_ML660093.1"/>
</dbReference>
<evidence type="ECO:0000259" key="4">
    <source>
        <dbReference type="PROSITE" id="PS50042"/>
    </source>
</evidence>
<dbReference type="InterPro" id="IPR014710">
    <property type="entry name" value="RmlC-like_jellyroll"/>
</dbReference>
<dbReference type="Gene3D" id="3.50.50.60">
    <property type="entry name" value="FAD/NAD(P)-binding domain"/>
    <property type="match status" value="2"/>
</dbReference>
<dbReference type="InterPro" id="IPR000595">
    <property type="entry name" value="cNMP-bd_dom"/>
</dbReference>
<evidence type="ECO:0000256" key="2">
    <source>
        <dbReference type="ARBA" id="ARBA00023002"/>
    </source>
</evidence>
<dbReference type="SUPFAM" id="SSF51206">
    <property type="entry name" value="cAMP-binding domain-like"/>
    <property type="match status" value="1"/>
</dbReference>
<proteinExistence type="predicted"/>
<dbReference type="Proteomes" id="UP000319732">
    <property type="component" value="Unassembled WGS sequence"/>
</dbReference>